<evidence type="ECO:0000256" key="1">
    <source>
        <dbReference type="ARBA" id="ARBA00009179"/>
    </source>
</evidence>
<dbReference type="CDD" id="cd07560">
    <property type="entry name" value="Peptidase_S41_CPP"/>
    <property type="match status" value="1"/>
</dbReference>
<dbReference type="GO" id="GO:0006508">
    <property type="term" value="P:proteolysis"/>
    <property type="evidence" value="ECO:0007669"/>
    <property type="project" value="UniProtKB-KW"/>
</dbReference>
<dbReference type="PROSITE" id="PS50106">
    <property type="entry name" value="PDZ"/>
    <property type="match status" value="1"/>
</dbReference>
<keyword evidence="9" id="KW-1185">Reference proteome</keyword>
<comment type="similarity">
    <text evidence="1 5">Belongs to the peptidase S41A family.</text>
</comment>
<dbReference type="Pfam" id="PF03572">
    <property type="entry name" value="Peptidase_S41"/>
    <property type="match status" value="1"/>
</dbReference>
<organism evidence="8 9">
    <name type="scientific">Ligilactobacillus ubinensis</name>
    <dbReference type="NCBI Taxonomy" id="2876789"/>
    <lineage>
        <taxon>Bacteria</taxon>
        <taxon>Bacillati</taxon>
        <taxon>Bacillota</taxon>
        <taxon>Bacilli</taxon>
        <taxon>Lactobacillales</taxon>
        <taxon>Lactobacillaceae</taxon>
        <taxon>Ligilactobacillus</taxon>
    </lineage>
</organism>
<keyword evidence="6" id="KW-0812">Transmembrane</keyword>
<evidence type="ECO:0000259" key="7">
    <source>
        <dbReference type="PROSITE" id="PS50106"/>
    </source>
</evidence>
<keyword evidence="2 5" id="KW-0645">Protease</keyword>
<keyword evidence="6" id="KW-1133">Transmembrane helix</keyword>
<dbReference type="InterPro" id="IPR036365">
    <property type="entry name" value="PGBD-like_sf"/>
</dbReference>
<dbReference type="InterPro" id="IPR036366">
    <property type="entry name" value="PGBDSf"/>
</dbReference>
<dbReference type="GO" id="GO:0030288">
    <property type="term" value="C:outer membrane-bounded periplasmic space"/>
    <property type="evidence" value="ECO:0007669"/>
    <property type="project" value="TreeGrafter"/>
</dbReference>
<dbReference type="InterPro" id="IPR002477">
    <property type="entry name" value="Peptidoglycan-bd-like"/>
</dbReference>
<keyword evidence="6" id="KW-0472">Membrane</keyword>
<dbReference type="CDD" id="cd06782">
    <property type="entry name" value="cpPDZ_CPP-like"/>
    <property type="match status" value="1"/>
</dbReference>
<dbReference type="SMART" id="SM00245">
    <property type="entry name" value="TSPc"/>
    <property type="match status" value="1"/>
</dbReference>
<dbReference type="FunFam" id="2.30.42.10:FF:000063">
    <property type="entry name" value="Peptidase, S41 family"/>
    <property type="match status" value="1"/>
</dbReference>
<accession>A0A9X2FKF0</accession>
<dbReference type="SMART" id="SM00228">
    <property type="entry name" value="PDZ"/>
    <property type="match status" value="1"/>
</dbReference>
<comment type="caution">
    <text evidence="8">The sequence shown here is derived from an EMBL/GenBank/DDBJ whole genome shotgun (WGS) entry which is preliminary data.</text>
</comment>
<dbReference type="SUPFAM" id="SSF47090">
    <property type="entry name" value="PGBD-like"/>
    <property type="match status" value="1"/>
</dbReference>
<dbReference type="Gene3D" id="2.30.42.10">
    <property type="match status" value="1"/>
</dbReference>
<dbReference type="Gene3D" id="1.10.101.10">
    <property type="entry name" value="PGBD-like superfamily/PGBD"/>
    <property type="match status" value="1"/>
</dbReference>
<evidence type="ECO:0000256" key="6">
    <source>
        <dbReference type="SAM" id="Phobius"/>
    </source>
</evidence>
<evidence type="ECO:0000313" key="8">
    <source>
        <dbReference type="EMBL" id="MCP0886148.1"/>
    </source>
</evidence>
<dbReference type="GO" id="GO:0008236">
    <property type="term" value="F:serine-type peptidase activity"/>
    <property type="evidence" value="ECO:0007669"/>
    <property type="project" value="UniProtKB-KW"/>
</dbReference>
<dbReference type="EMBL" id="JAIULA010000003">
    <property type="protein sequence ID" value="MCP0886148.1"/>
    <property type="molecule type" value="Genomic_DNA"/>
</dbReference>
<reference evidence="8 9" key="1">
    <citation type="journal article" date="2023" name="Int. J. Syst. Evol. Microbiol.">
        <title>Ligilactobacillus ubinensis sp. nov., a novel species isolated from the wild ferment of a durian fruit (Durio zibethinus).</title>
        <authorList>
            <person name="Heng Y.C."/>
            <person name="Menon N."/>
            <person name="Chen B."/>
            <person name="Loo B.Z.L."/>
            <person name="Wong G.W.J."/>
            <person name="Lim A.C.H."/>
            <person name="Silvaraju S."/>
            <person name="Kittelmann S."/>
        </authorList>
    </citation>
    <scope>NUCLEOTIDE SEQUENCE [LARGE SCALE GENOMIC DNA]</scope>
    <source>
        <strain evidence="8 9">WILCCON 0076</strain>
    </source>
</reference>
<dbReference type="InterPro" id="IPR036034">
    <property type="entry name" value="PDZ_sf"/>
</dbReference>
<dbReference type="InterPro" id="IPR005151">
    <property type="entry name" value="Tail-specific_protease"/>
</dbReference>
<dbReference type="NCBIfam" id="TIGR00225">
    <property type="entry name" value="prc"/>
    <property type="match status" value="1"/>
</dbReference>
<name>A0A9X2FKF0_9LACO</name>
<dbReference type="InterPro" id="IPR029045">
    <property type="entry name" value="ClpP/crotonase-like_dom_sf"/>
</dbReference>
<dbReference type="Gene3D" id="3.90.226.10">
    <property type="entry name" value="2-enoyl-CoA Hydratase, Chain A, domain 1"/>
    <property type="match status" value="1"/>
</dbReference>
<dbReference type="Pfam" id="PF01471">
    <property type="entry name" value="PG_binding_1"/>
    <property type="match status" value="1"/>
</dbReference>
<proteinExistence type="inferred from homology"/>
<dbReference type="SUPFAM" id="SSF50156">
    <property type="entry name" value="PDZ domain-like"/>
    <property type="match status" value="1"/>
</dbReference>
<dbReference type="Pfam" id="PF13180">
    <property type="entry name" value="PDZ_2"/>
    <property type="match status" value="1"/>
</dbReference>
<evidence type="ECO:0000256" key="4">
    <source>
        <dbReference type="ARBA" id="ARBA00022825"/>
    </source>
</evidence>
<evidence type="ECO:0000256" key="5">
    <source>
        <dbReference type="RuleBase" id="RU004404"/>
    </source>
</evidence>
<dbReference type="PANTHER" id="PTHR32060:SF30">
    <property type="entry name" value="CARBOXY-TERMINAL PROCESSING PROTEASE CTPA"/>
    <property type="match status" value="1"/>
</dbReference>
<feature type="domain" description="PDZ" evidence="7">
    <location>
        <begin position="109"/>
        <end position="191"/>
    </location>
</feature>
<protein>
    <submittedName>
        <fullName evidence="8">S41 family peptidase</fullName>
    </submittedName>
</protein>
<feature type="transmembrane region" description="Helical" evidence="6">
    <location>
        <begin position="23"/>
        <end position="47"/>
    </location>
</feature>
<evidence type="ECO:0000256" key="2">
    <source>
        <dbReference type="ARBA" id="ARBA00022670"/>
    </source>
</evidence>
<dbReference type="InterPro" id="IPR055210">
    <property type="entry name" value="CtpA/B_N"/>
</dbReference>
<dbReference type="Proteomes" id="UP001139006">
    <property type="component" value="Unassembled WGS sequence"/>
</dbReference>
<dbReference type="PANTHER" id="PTHR32060">
    <property type="entry name" value="TAIL-SPECIFIC PROTEASE"/>
    <property type="match status" value="1"/>
</dbReference>
<dbReference type="InterPro" id="IPR001478">
    <property type="entry name" value="PDZ"/>
</dbReference>
<dbReference type="InterPro" id="IPR004447">
    <property type="entry name" value="Peptidase_S41A"/>
</dbReference>
<dbReference type="Pfam" id="PF22694">
    <property type="entry name" value="CtpB_N-like"/>
    <property type="match status" value="1"/>
</dbReference>
<keyword evidence="3 5" id="KW-0378">Hydrolase</keyword>
<sequence length="487" mass="53223">MLENDDKKEVTENKKAKKEHRKVSIWAVIITAVVAIAIGAGGMYAYMYNEVKEAQTVSASMKKIQTIYETLYYNYYKKTSAKKLQNGAINGMIDALDDQFSEYMTKSEAESLNDTISGSFVGIGVEVQKSGNYIKVIAPIDNTPAAKAGLKAKDLITKVNGKSIKGVSLEKVISTIRGKKGTYVTLTIQRDGSTFTKKVKRATIPVSTVYGNIDSKNKTVGYIKVTTFSTNTAKEFKKEIKILRKKGAKSFVIDVRDNPGGLMNVAISMASMFVKYGKNVMQVQGRNGETEVYKSSKSYSGGFKVTEPTVVLVNSGSASASEIFASALNESANIKLIGTKTYGKGTVQTTQEYKDGTELKLTIDKWLTANGTWINKKGIEPTIKSDWPSVAYLAAINTDKSYQEGQVSKQVKKIQKILKYLGYFTGTSNGYYGSDTKDAIAKFQSDNGITSTGTADKATVIKMESKLSSKLSNQDNAYKTALKQLTN</sequence>
<dbReference type="Gene3D" id="3.30.750.44">
    <property type="match status" value="1"/>
</dbReference>
<dbReference type="GO" id="GO:0004175">
    <property type="term" value="F:endopeptidase activity"/>
    <property type="evidence" value="ECO:0007669"/>
    <property type="project" value="TreeGrafter"/>
</dbReference>
<gene>
    <name evidence="8" type="ORF">LB941_02210</name>
</gene>
<evidence type="ECO:0000256" key="3">
    <source>
        <dbReference type="ARBA" id="ARBA00022801"/>
    </source>
</evidence>
<dbReference type="SUPFAM" id="SSF52096">
    <property type="entry name" value="ClpP/crotonase"/>
    <property type="match status" value="1"/>
</dbReference>
<keyword evidence="4 5" id="KW-0720">Serine protease</keyword>
<dbReference type="GO" id="GO:0007165">
    <property type="term" value="P:signal transduction"/>
    <property type="evidence" value="ECO:0007669"/>
    <property type="project" value="TreeGrafter"/>
</dbReference>
<evidence type="ECO:0000313" key="9">
    <source>
        <dbReference type="Proteomes" id="UP001139006"/>
    </source>
</evidence>
<dbReference type="AlphaFoldDB" id="A0A9X2FKF0"/>